<gene>
    <name evidence="1" type="ORF">KUTeg_020049</name>
</gene>
<evidence type="ECO:0000313" key="1">
    <source>
        <dbReference type="EMBL" id="KAJ8301062.1"/>
    </source>
</evidence>
<proteinExistence type="predicted"/>
<dbReference type="Proteomes" id="UP001217089">
    <property type="component" value="Unassembled WGS sequence"/>
</dbReference>
<dbReference type="EMBL" id="JARBDR010000918">
    <property type="protein sequence ID" value="KAJ8301062.1"/>
    <property type="molecule type" value="Genomic_DNA"/>
</dbReference>
<evidence type="ECO:0000313" key="2">
    <source>
        <dbReference type="Proteomes" id="UP001217089"/>
    </source>
</evidence>
<accession>A0ABQ9EBX2</accession>
<comment type="caution">
    <text evidence="1">The sequence shown here is derived from an EMBL/GenBank/DDBJ whole genome shotgun (WGS) entry which is preliminary data.</text>
</comment>
<reference evidence="1 2" key="1">
    <citation type="submission" date="2022-12" db="EMBL/GenBank/DDBJ databases">
        <title>Chromosome-level genome of Tegillarca granosa.</title>
        <authorList>
            <person name="Kim J."/>
        </authorList>
    </citation>
    <scope>NUCLEOTIDE SEQUENCE [LARGE SCALE GENOMIC DNA]</scope>
    <source>
        <strain evidence="1">Teg-2019</strain>
        <tissue evidence="1">Adductor muscle</tissue>
    </source>
</reference>
<sequence>MFKLHYFIIFNLKTQTVCIVISNFRLLEIKDVKTLGKQTFGETGAQKSSFNNLLLGTSILPTANLSCTYTICELRTCPDVGKSTVLTYKLTEDGEHMAPKLLGLHTATGLKQLADCIQETDEYFEIINYIEMPPILHIKLFAFKE</sequence>
<protein>
    <submittedName>
        <fullName evidence="1">Uncharacterized protein</fullName>
    </submittedName>
</protein>
<organism evidence="1 2">
    <name type="scientific">Tegillarca granosa</name>
    <name type="common">Malaysian cockle</name>
    <name type="synonym">Anadara granosa</name>
    <dbReference type="NCBI Taxonomy" id="220873"/>
    <lineage>
        <taxon>Eukaryota</taxon>
        <taxon>Metazoa</taxon>
        <taxon>Spiralia</taxon>
        <taxon>Lophotrochozoa</taxon>
        <taxon>Mollusca</taxon>
        <taxon>Bivalvia</taxon>
        <taxon>Autobranchia</taxon>
        <taxon>Pteriomorphia</taxon>
        <taxon>Arcoida</taxon>
        <taxon>Arcoidea</taxon>
        <taxon>Arcidae</taxon>
        <taxon>Tegillarca</taxon>
    </lineage>
</organism>
<keyword evidence="2" id="KW-1185">Reference proteome</keyword>
<name>A0ABQ9EBX2_TEGGR</name>